<dbReference type="OrthoDB" id="2383980at2759"/>
<dbReference type="AlphaFoldDB" id="A0A9P5V938"/>
<feature type="compositionally biased region" description="Low complexity" evidence="1">
    <location>
        <begin position="272"/>
        <end position="284"/>
    </location>
</feature>
<evidence type="ECO:0000313" key="3">
    <source>
        <dbReference type="Proteomes" id="UP000748756"/>
    </source>
</evidence>
<evidence type="ECO:0000256" key="1">
    <source>
        <dbReference type="SAM" id="MobiDB-lite"/>
    </source>
</evidence>
<dbReference type="Proteomes" id="UP000748756">
    <property type="component" value="Unassembled WGS sequence"/>
</dbReference>
<feature type="compositionally biased region" description="Polar residues" evidence="1">
    <location>
        <begin position="246"/>
        <end position="256"/>
    </location>
</feature>
<name>A0A9P5V938_9FUNG</name>
<feature type="compositionally biased region" description="Basic and acidic residues" evidence="1">
    <location>
        <begin position="220"/>
        <end position="229"/>
    </location>
</feature>
<reference evidence="2" key="1">
    <citation type="journal article" date="2020" name="Fungal Divers.">
        <title>Resolving the Mortierellaceae phylogeny through synthesis of multi-gene phylogenetics and phylogenomics.</title>
        <authorList>
            <person name="Vandepol N."/>
            <person name="Liber J."/>
            <person name="Desiro A."/>
            <person name="Na H."/>
            <person name="Kennedy M."/>
            <person name="Barry K."/>
            <person name="Grigoriev I.V."/>
            <person name="Miller A.N."/>
            <person name="O'Donnell K."/>
            <person name="Stajich J.E."/>
            <person name="Bonito G."/>
        </authorList>
    </citation>
    <scope>NUCLEOTIDE SEQUENCE</scope>
    <source>
        <strain evidence="2">NRRL 6426</strain>
    </source>
</reference>
<feature type="compositionally biased region" description="Basic and acidic residues" evidence="1">
    <location>
        <begin position="257"/>
        <end position="271"/>
    </location>
</feature>
<accession>A0A9P5V938</accession>
<sequence length="1225" mass="138445">MIVTVTAISINNRVLFLVEPLSTLKFDIHSAASSAPAPSPSMTQADSNSTAEFGTDAHFQAFRAPDEKEHILIPVVLHPTLNEPYIIWSDITNCFPETRRIQFRNVYVPLLRDTRLYRVKPHGIKYHPGIVLDIIYGKKSSSVNNSKKNRAGTTQEPAANVENHAAGAKPDQDWSNSAKAKKEENFSDCIEGGSGARIQVMVVDDERYENGKDNDEGDHAEEKSEARAEEQEEDSAVGTDAMPHESTVQPTQQSTEHSTEQPAKHTAEHTAKQPAEQPTQPPTQLSIQPPTKQVALTSVSNLSSALDTEEAKAKEQSLQVQEMSVAHIHRKLPFSIEDVVRYRVKDILKARYSWSQHCGHSRFFCFLPRVMPTPTGEVAAPGIQSNTDFEFFDLCDCADVPDSIGDCKPHWIGKKINDSFYPVSAEDLSQDQVRGLLPLVGDYVMGVLEMLKYGVYVDRIPQDVAYRISSAIEYLESKGVRSCERFVAELSSSDPAVAVTESTLDQLPPIAALDEKALIELKDRLERYYNEDEYSDLYPFRTSEGDVRRMCESHWKSMWSDKELELTLEEFHDNPMSIESRYEPLFGIWSMRVKSLQRALEYFELAKKVAWMPVFTIWLDWDLTERDEEQLAGAVDLLSAAVFHVLARRREVTREDIRLGFGCGYSLLIGSALENPNIETFSLSTQEPNTEYDYHGYGEGFDTLQMYEPRSQDRIAMVERGVKGARMKAMLMASDMDLALETVPGLVGGYDCFSELRIGLIATHPDHITIKVAVADTEEDTTITRGDLVSFFEKRQWRDEISIVSSLQFERNVFLAGYLTVATFQVVLLKGGPAIRSLIMLNKHLKSLTLESLAPLYNPSQAYETCKQPLFDHPTIELFRITCPNEGPRPSTFAWRNPNDPDKMRVDIFCCRADDVEAMFQRYAPLIDRLEVEWLSSTDALALEKMARRKKRPLSPKYISIKDVHLMEPVVRTILQDVIAKGAMENVVIQGSIIPQAALLRNGGKEDASKLAVRLEANVKIWAQFLGAIRCKVTELTVQDGPKKQFLKEMELQIPMLPDMPRLKKLHLSCAAAELNLFKMPWLRLLLLYKGPRPQEVDPSVRDPFRTHALNVFAQRSQLSDLRVIIDLRLREVTMSSEDWKQLLPMVEFSQMVKFEVHQKNVLPKETLLQIADFVPMDSTVLKSFVVIDGKGTDDDTSAALEVKFGPPKLDGVERAFINLNWFII</sequence>
<keyword evidence="3" id="KW-1185">Reference proteome</keyword>
<comment type="caution">
    <text evidence="2">The sequence shown here is derived from an EMBL/GenBank/DDBJ whole genome shotgun (WGS) entry which is preliminary data.</text>
</comment>
<feature type="region of interest" description="Disordered" evidence="1">
    <location>
        <begin position="208"/>
        <end position="287"/>
    </location>
</feature>
<gene>
    <name evidence="2" type="ORF">BG015_010385</name>
</gene>
<proteinExistence type="predicted"/>
<organism evidence="2 3">
    <name type="scientific">Linnemannia schmuckeri</name>
    <dbReference type="NCBI Taxonomy" id="64567"/>
    <lineage>
        <taxon>Eukaryota</taxon>
        <taxon>Fungi</taxon>
        <taxon>Fungi incertae sedis</taxon>
        <taxon>Mucoromycota</taxon>
        <taxon>Mortierellomycotina</taxon>
        <taxon>Mortierellomycetes</taxon>
        <taxon>Mortierellales</taxon>
        <taxon>Mortierellaceae</taxon>
        <taxon>Linnemannia</taxon>
    </lineage>
</organism>
<dbReference type="EMBL" id="JAAAUQ010000737">
    <property type="protein sequence ID" value="KAF9147896.1"/>
    <property type="molecule type" value="Genomic_DNA"/>
</dbReference>
<protein>
    <submittedName>
        <fullName evidence="2">Uncharacterized protein</fullName>
    </submittedName>
</protein>
<feature type="region of interest" description="Disordered" evidence="1">
    <location>
        <begin position="142"/>
        <end position="190"/>
    </location>
</feature>
<evidence type="ECO:0000313" key="2">
    <source>
        <dbReference type="EMBL" id="KAF9147896.1"/>
    </source>
</evidence>